<dbReference type="Gene3D" id="3.40.50.10810">
    <property type="entry name" value="Tandem AAA-ATPase domain"/>
    <property type="match status" value="2"/>
</dbReference>
<dbReference type="GO" id="GO:0003677">
    <property type="term" value="F:DNA binding"/>
    <property type="evidence" value="ECO:0007669"/>
    <property type="project" value="InterPro"/>
</dbReference>
<evidence type="ECO:0000259" key="3">
    <source>
        <dbReference type="PROSITE" id="PS51194"/>
    </source>
</evidence>
<dbReference type="SMART" id="SM00490">
    <property type="entry name" value="HELICc"/>
    <property type="match status" value="1"/>
</dbReference>
<sequence length="2021" mass="220591">MAEAADGAESIDAAAGVDSQCAGSPITRARKNLAALEALAAAEERGSATAEEIAAMEAYSGWGGAQKAFSENAEGEWGEIRDRLKELLSDDEFASQRHTVLTAFYTPAPVIGAIYDALREAGIGHGDTPAAILEPGCGTGNFMRLAPADLALDFHGVELDPISARIAQALCPEAHITAAGLEECRVSPASFDAAIGNVPYSGDIKIDGMPIHDYFIKKSVEAVRPGGVVAVLTSRYTLDKNSTATRRALAEQAELLGAVRLPAETFKRQAGTEALSDILLLRRRPEPIALADDELPEWVETSPFEDTVNINRYFNEHPGRAVGDMSIVSGPMGPTLGVSFKGGADALGDRVSDLLRDSVDRGGAVEMAAVAEPAGISVVPTAPTKFEFSVAADGTIWYGTEDAVEPFTPGGGKTGPERARAMLSLRDGARALLALERDPGADDDEVEEAIARLSAEYDSFFERYGRINSKKNLAVFPSKGFTDHSLALNLLSLEKVDSNGEVTGKADILKKRLVTPEAPTPEHVGNPADALAVTVDARGGVDMDFLADLMETDVQTALERLGDLVVTDPDDATHVMTADEYLSGDVGGKLEHVRALLDAERGRAERQTRQAWNEHLGFSVDADGLPVDVRNALAQLRKTHLWESSLNPTTSRFAVDGFAHAEGLDHGARRISWDCWPPLIPLALEAYDGPRPIAVQDGDDRASVSTGNPLIDLLARGLGDFYSGQINIDIAKTPSHAIKYLVCDSGLSDEELGAFFAAGGSGILNRSEYFETFRAVAGVEIEPPVRSSYGEVSVREARIENGMRLARALRAAPDAVEYLYRIERKQRSEDRVTKADLLRRDGRPSYLVDYYSGEPAKLSDLATEEGLERFREHKARFMEAAKLAVPPVDPDRVAALERLESRLEAVQPVKLVPGQIACQLGSSWVPASVIRDFALETFKIGYGHESRVRGSYQTAAQARGLEVRYSEVSGRWSVTSASGGMDESVAKKWGVGSYNCFMILTAALNGGLIQIEKDNPDYNPVAEKSKKKIPDPVATAAANAKRRELEEAFREWVWKDEDRAAMLADIYNRKLNRVAPRAYSGDYLSLPGMSPDIQLRKHQRDAVARIIQDGEGTLIAHTVGAGKTFTGITAMHELKRLGRARKPMIVVPNNLTEQWAADYLKLYPDAKLLVLTDAAAKSPDSVRRFWGQAASGDWDAVIVGFSRFEKLQMSYGAQKAALTARIDELEESRLMELEDGAGEKDFSVKQIEGVRDKFKSKLQSLEKRNASKTLEGATFEEVGCDAIFVDEAHYFKNLAVSGGSVPGMQTSDAAKCEDLLMKCEYLRDNGRGNNIVFATGTPVTNTMAELYNMQRYLSPNLLDSQGVSNFSAWAKTFGEVTETLEPKPEGGGLDIKRRFARFQNLPELMSSFHCYSDIMTADDLDLDLPELESHAVAVPATPEQLAEVEALVERGEKVHAGCDPSMDNMLKITGDGRKVALDPKLLYLEDDPDMEPLSGGKVDECVRNILDIRDRTEGERGAQLVFVDSSTPASGRWNIQDDVRRRLIEAGVPESEIACVTDAKGKSKLKEALYEKVRSGDIRILLGSTTTLGTGTNVQTRLAAIHDLDCPWRPSDLEQRLGRIVRQGNTFDHVHDFRYVSTGTFDSYLYSIVERKQRFISQVFTNKSPVRTMDDLDETVLSLAQMKQIAEGDPTVAERMDVENKIGQLKLMMASHLEGLADVQHKIETQYRPLVEALTAQRDMLADDEIPFAEADLVRQQTLGSKDSFLTVGGTHIADKEEAIRALRRAAYGVRPGCEEIIGTYRGLSVVCRRQHVLDDDWLPYIGLAVDAAKHVHMSDRVFPSGEKGAFTVLTQMDRIIARDAKGPAEIELKLREAQHALADAQKAAKEPFPKQTELDEAEQRLAVLEQERIEAEAQRQREQAQRAEAEAAAIEEGVEDEREAERKHERAAVADDEARERGRVAELRRQGLICEDSAAHAAATATACGIASGCPDDVAEAARCSAAASVREERDGGEKHKAGM</sequence>
<dbReference type="PANTHER" id="PTHR41313">
    <property type="entry name" value="ADENINE-SPECIFIC METHYLTRANSFERASE"/>
    <property type="match status" value="1"/>
</dbReference>
<reference evidence="4 5" key="1">
    <citation type="journal article" date="2018" name="Elife">
        <title>Discovery and characterization of a prevalent human gut bacterial enzyme sufficient for the inactivation of a family of plant toxins.</title>
        <authorList>
            <person name="Koppel N."/>
            <person name="Bisanz J.E."/>
            <person name="Pandelia M.E."/>
            <person name="Turnbaugh P.J."/>
            <person name="Balskus E.P."/>
        </authorList>
    </citation>
    <scope>NUCLEOTIDE SEQUENCE [LARGE SCALE GENOMIC DNA]</scope>
    <source>
        <strain evidence="4 5">FAA1-1-60AUCSF</strain>
    </source>
</reference>
<dbReference type="SMART" id="SM00487">
    <property type="entry name" value="DEXDc"/>
    <property type="match status" value="1"/>
</dbReference>
<evidence type="ECO:0000313" key="5">
    <source>
        <dbReference type="Proteomes" id="UP000253857"/>
    </source>
</evidence>
<accession>A0A369NCI5</accession>
<dbReference type="RefSeq" id="WP_114518626.1">
    <property type="nucleotide sequence ID" value="NZ_PPTY01000005.1"/>
</dbReference>
<name>A0A369NCI5_EGGLN</name>
<dbReference type="Pfam" id="PF00271">
    <property type="entry name" value="Helicase_C"/>
    <property type="match status" value="1"/>
</dbReference>
<evidence type="ECO:0000256" key="2">
    <source>
        <dbReference type="SAM" id="MobiDB-lite"/>
    </source>
</evidence>
<dbReference type="PRINTS" id="PR00507">
    <property type="entry name" value="N12N6MTFRASE"/>
</dbReference>
<protein>
    <recommendedName>
        <fullName evidence="3">Helicase C-terminal domain-containing protein</fullName>
    </recommendedName>
</protein>
<feature type="region of interest" description="Disordered" evidence="2">
    <location>
        <begin position="1913"/>
        <end position="1959"/>
    </location>
</feature>
<dbReference type="CDD" id="cd02440">
    <property type="entry name" value="AdoMet_MTases"/>
    <property type="match status" value="1"/>
</dbReference>
<dbReference type="InterPro" id="IPR029063">
    <property type="entry name" value="SAM-dependent_MTases_sf"/>
</dbReference>
<dbReference type="Gene3D" id="3.40.50.150">
    <property type="entry name" value="Vaccinia Virus protein VP39"/>
    <property type="match status" value="1"/>
</dbReference>
<dbReference type="SUPFAM" id="SSF52540">
    <property type="entry name" value="P-loop containing nucleoside triphosphate hydrolases"/>
    <property type="match status" value="2"/>
</dbReference>
<dbReference type="GO" id="GO:0016787">
    <property type="term" value="F:hydrolase activity"/>
    <property type="evidence" value="ECO:0007669"/>
    <property type="project" value="InterPro"/>
</dbReference>
<evidence type="ECO:0000256" key="1">
    <source>
        <dbReference type="SAM" id="Coils"/>
    </source>
</evidence>
<dbReference type="PROSITE" id="PS51194">
    <property type="entry name" value="HELICASE_CTER"/>
    <property type="match status" value="1"/>
</dbReference>
<dbReference type="Gene3D" id="3.40.50.300">
    <property type="entry name" value="P-loop containing nucleotide triphosphate hydrolases"/>
    <property type="match status" value="1"/>
</dbReference>
<dbReference type="InterPro" id="IPR052933">
    <property type="entry name" value="DNA_Protect_Modify"/>
</dbReference>
<keyword evidence="1" id="KW-0175">Coiled coil</keyword>
<dbReference type="GO" id="GO:0005524">
    <property type="term" value="F:ATP binding"/>
    <property type="evidence" value="ECO:0007669"/>
    <property type="project" value="InterPro"/>
</dbReference>
<dbReference type="EMBL" id="PPTY01000005">
    <property type="protein sequence ID" value="RDB87225.1"/>
    <property type="molecule type" value="Genomic_DNA"/>
</dbReference>
<dbReference type="InterPro" id="IPR014001">
    <property type="entry name" value="Helicase_ATP-bd"/>
</dbReference>
<feature type="compositionally biased region" description="Basic and acidic residues" evidence="2">
    <location>
        <begin position="1940"/>
        <end position="1959"/>
    </location>
</feature>
<feature type="compositionally biased region" description="Basic and acidic residues" evidence="2">
    <location>
        <begin position="1913"/>
        <end position="1926"/>
    </location>
</feature>
<dbReference type="InterPro" id="IPR001650">
    <property type="entry name" value="Helicase_C-like"/>
</dbReference>
<dbReference type="Pfam" id="PF04851">
    <property type="entry name" value="ResIII"/>
    <property type="match status" value="1"/>
</dbReference>
<dbReference type="PANTHER" id="PTHR41313:SF1">
    <property type="entry name" value="DNA METHYLASE ADENINE-SPECIFIC DOMAIN-CONTAINING PROTEIN"/>
    <property type="match status" value="1"/>
</dbReference>
<feature type="domain" description="Helicase C-terminal" evidence="3">
    <location>
        <begin position="1504"/>
        <end position="1667"/>
    </location>
</feature>
<evidence type="ECO:0000313" key="4">
    <source>
        <dbReference type="EMBL" id="RDB87225.1"/>
    </source>
</evidence>
<proteinExistence type="predicted"/>
<comment type="caution">
    <text evidence="4">The sequence shown here is derived from an EMBL/GenBank/DDBJ whole genome shotgun (WGS) entry which is preliminary data.</text>
</comment>
<dbReference type="InterPro" id="IPR038718">
    <property type="entry name" value="SNF2-like_sf"/>
</dbReference>
<dbReference type="InterPro" id="IPR027417">
    <property type="entry name" value="P-loop_NTPase"/>
</dbReference>
<dbReference type="SUPFAM" id="SSF53335">
    <property type="entry name" value="S-adenosyl-L-methionine-dependent methyltransferases"/>
    <property type="match status" value="1"/>
</dbReference>
<organism evidence="4 5">
    <name type="scientific">Eggerthella lenta</name>
    <name type="common">Eubacterium lentum</name>
    <dbReference type="NCBI Taxonomy" id="84112"/>
    <lineage>
        <taxon>Bacteria</taxon>
        <taxon>Bacillati</taxon>
        <taxon>Actinomycetota</taxon>
        <taxon>Coriobacteriia</taxon>
        <taxon>Eggerthellales</taxon>
        <taxon>Eggerthellaceae</taxon>
        <taxon>Eggerthella</taxon>
    </lineage>
</organism>
<dbReference type="InterPro" id="IPR006935">
    <property type="entry name" value="Helicase/UvrB_N"/>
</dbReference>
<gene>
    <name evidence="4" type="ORF">C1871_05150</name>
</gene>
<feature type="coiled-coil region" evidence="1">
    <location>
        <begin position="1244"/>
        <end position="1271"/>
    </location>
</feature>
<dbReference type="Proteomes" id="UP000253857">
    <property type="component" value="Unassembled WGS sequence"/>
</dbReference>